<dbReference type="InterPro" id="IPR032781">
    <property type="entry name" value="ABC_tran_Xtn"/>
</dbReference>
<dbReference type="RefSeq" id="WP_094603835.1">
    <property type="nucleotide sequence ID" value="NZ_CP155573.1"/>
</dbReference>
<dbReference type="EMBL" id="CP155573">
    <property type="protein sequence ID" value="XFO68027.1"/>
    <property type="molecule type" value="Genomic_DNA"/>
</dbReference>
<organism evidence="4 5">
    <name type="scientific">Sporomusa silvacetica DSM 10669</name>
    <dbReference type="NCBI Taxonomy" id="1123289"/>
    <lineage>
        <taxon>Bacteria</taxon>
        <taxon>Bacillati</taxon>
        <taxon>Bacillota</taxon>
        <taxon>Negativicutes</taxon>
        <taxon>Selenomonadales</taxon>
        <taxon>Sporomusaceae</taxon>
        <taxon>Sporomusa</taxon>
    </lineage>
</organism>
<dbReference type="PROSITE" id="PS00211">
    <property type="entry name" value="ABC_TRANSPORTER_1"/>
    <property type="match status" value="2"/>
</dbReference>
<feature type="domain" description="ABC transporter" evidence="3">
    <location>
        <begin position="4"/>
        <end position="259"/>
    </location>
</feature>
<accession>A0ABZ3IQM8</accession>
<feature type="domain" description="ABC transporter" evidence="3">
    <location>
        <begin position="323"/>
        <end position="538"/>
    </location>
</feature>
<keyword evidence="1" id="KW-0547">Nucleotide-binding</keyword>
<dbReference type="SMART" id="SM00382">
    <property type="entry name" value="AAA"/>
    <property type="match status" value="2"/>
</dbReference>
<reference evidence="4" key="1">
    <citation type="submission" date="2024-05" db="EMBL/GenBank/DDBJ databases">
        <title>Isolation and characterization of Sporomusa carbonis sp. nov., a carboxydotrophic hydrogenogen in the genus of Sporomusa isolated from a charcoal burning pile.</title>
        <authorList>
            <person name="Boeer T."/>
            <person name="Rosenbaum F."/>
            <person name="Eysell L."/>
            <person name="Mueller V."/>
            <person name="Daniel R."/>
            <person name="Poehlein A."/>
        </authorList>
    </citation>
    <scope>NUCLEOTIDE SEQUENCE [LARGE SCALE GENOMIC DNA]</scope>
    <source>
        <strain evidence="4">DSM 10669</strain>
    </source>
</reference>
<dbReference type="PANTHER" id="PTHR42855">
    <property type="entry name" value="ABC TRANSPORTER ATP-BINDING SUBUNIT"/>
    <property type="match status" value="1"/>
</dbReference>
<dbReference type="Gene3D" id="1.10.287.380">
    <property type="entry name" value="Valyl-tRNA synthetase, C-terminal domain"/>
    <property type="match status" value="1"/>
</dbReference>
<dbReference type="Proteomes" id="UP000216752">
    <property type="component" value="Chromosome"/>
</dbReference>
<dbReference type="InterPro" id="IPR027417">
    <property type="entry name" value="P-loop_NTPase"/>
</dbReference>
<dbReference type="Pfam" id="PF16326">
    <property type="entry name" value="ABC_tran_CTD"/>
    <property type="match status" value="1"/>
</dbReference>
<dbReference type="PROSITE" id="PS50893">
    <property type="entry name" value="ABC_TRANSPORTER_2"/>
    <property type="match status" value="2"/>
</dbReference>
<dbReference type="InterPro" id="IPR003593">
    <property type="entry name" value="AAA+_ATPase"/>
</dbReference>
<gene>
    <name evidence="4" type="primary">yheS</name>
    <name evidence="4" type="ORF">SPSIL_042470</name>
</gene>
<evidence type="ECO:0000256" key="2">
    <source>
        <dbReference type="ARBA" id="ARBA00022840"/>
    </source>
</evidence>
<sequence length="638" mass="70898">MSLLEVRGLSKAYGIQNIFADINFQVRRGEKVGLIGPNGVGKTTLVRCLLGFEKPDSGHVALTPGERIGYVEQDTGLGDNTLYEELVGAFGDVLGWQQDMRRLEASIASETDVDKLEKCMKEYAQAVERFERGGGYEVENSVRRVAFGLGFTAEDLTRRTNEFSGGQKTRICLARALIRQPDFLFLDEPTNHLDLGMVEWLEEFLTGYSGAVLVISHDRYFLDTVAERILAIENGSIADYSGNYSEYLQKKTEKLAAQEKAYGKQQAFIAKTEEYIDRYRAGIKSKQARGRQSQLSRLARLARPEDMKGFDFFTFNPPAECAERVAELGEVVAGYGDKTVLDKVSLLVRRGDGVALVGPNGAGKTTLLKLLTGDIMANHGKVKLGSRVRLGYFAQEHETLTDSNSVLDEVMREFAFSEERTRHYLGAFLFRGEEVYKQVGDLSGGEKARLALLKLMLAGANFLILDEPTNHLDIAAREAVEEAIMNFPGTFLTVSHDRYFLDKVANRMVELDGGQLTEYAGNYSYYHDKKAAVAKAAAQAASQMAVAHKQQSNKQEKLAQMQADGKGGNWRKPDTAKLAKKLEAEIAMLEHELAALEVRLNDPASHAEAELSREVADEYAARQAELDEKYSAWLELTE</sequence>
<dbReference type="InterPro" id="IPR003439">
    <property type="entry name" value="ABC_transporter-like_ATP-bd"/>
</dbReference>
<keyword evidence="2 4" id="KW-0067">ATP-binding</keyword>
<evidence type="ECO:0000256" key="1">
    <source>
        <dbReference type="ARBA" id="ARBA00022741"/>
    </source>
</evidence>
<dbReference type="SUPFAM" id="SSF52540">
    <property type="entry name" value="P-loop containing nucleoside triphosphate hydrolases"/>
    <property type="match status" value="2"/>
</dbReference>
<keyword evidence="5" id="KW-1185">Reference proteome</keyword>
<proteinExistence type="predicted"/>
<name>A0ABZ3IQM8_9FIRM</name>
<dbReference type="Pfam" id="PF00005">
    <property type="entry name" value="ABC_tran"/>
    <property type="match status" value="2"/>
</dbReference>
<dbReference type="Gene3D" id="3.40.50.300">
    <property type="entry name" value="P-loop containing nucleotide triphosphate hydrolases"/>
    <property type="match status" value="2"/>
</dbReference>
<dbReference type="InterPro" id="IPR037118">
    <property type="entry name" value="Val-tRNA_synth_C_sf"/>
</dbReference>
<evidence type="ECO:0000313" key="5">
    <source>
        <dbReference type="Proteomes" id="UP000216752"/>
    </source>
</evidence>
<dbReference type="Pfam" id="PF12848">
    <property type="entry name" value="ABC_tran_Xtn"/>
    <property type="match status" value="1"/>
</dbReference>
<protein>
    <submittedName>
        <fullName evidence="4">ABC transporter ATP-binding protein YheS</fullName>
    </submittedName>
</protein>
<dbReference type="GO" id="GO:0005524">
    <property type="term" value="F:ATP binding"/>
    <property type="evidence" value="ECO:0007669"/>
    <property type="project" value="UniProtKB-KW"/>
</dbReference>
<evidence type="ECO:0000313" key="4">
    <source>
        <dbReference type="EMBL" id="XFO68027.1"/>
    </source>
</evidence>
<dbReference type="InterPro" id="IPR032524">
    <property type="entry name" value="ABC_tran_C"/>
</dbReference>
<dbReference type="CDD" id="cd03221">
    <property type="entry name" value="ABCF_EF-3"/>
    <property type="match status" value="2"/>
</dbReference>
<dbReference type="InterPro" id="IPR017871">
    <property type="entry name" value="ABC_transporter-like_CS"/>
</dbReference>
<dbReference type="PANTHER" id="PTHR42855:SF2">
    <property type="entry name" value="DRUG RESISTANCE ABC TRANSPORTER,ATP-BINDING PROTEIN"/>
    <property type="match status" value="1"/>
</dbReference>
<dbReference type="InterPro" id="IPR051309">
    <property type="entry name" value="ABCF_ATPase"/>
</dbReference>
<evidence type="ECO:0000259" key="3">
    <source>
        <dbReference type="PROSITE" id="PS50893"/>
    </source>
</evidence>